<dbReference type="OrthoDB" id="2628419at2759"/>
<keyword evidence="1" id="KW-0812">Transmembrane</keyword>
<proteinExistence type="predicted"/>
<evidence type="ECO:0000313" key="2">
    <source>
        <dbReference type="EMBL" id="KAF5363187.1"/>
    </source>
</evidence>
<comment type="caution">
    <text evidence="2">The sequence shown here is derived from an EMBL/GenBank/DDBJ whole genome shotgun (WGS) entry which is preliminary data.</text>
</comment>
<evidence type="ECO:0000256" key="1">
    <source>
        <dbReference type="SAM" id="Phobius"/>
    </source>
</evidence>
<dbReference type="Proteomes" id="UP000559256">
    <property type="component" value="Unassembled WGS sequence"/>
</dbReference>
<keyword evidence="1" id="KW-1133">Transmembrane helix</keyword>
<protein>
    <submittedName>
        <fullName evidence="2">Uncharacterized protein</fullName>
    </submittedName>
</protein>
<dbReference type="AlphaFoldDB" id="A0A8H5LN03"/>
<keyword evidence="1" id="KW-0472">Membrane</keyword>
<organism evidence="2 3">
    <name type="scientific">Tetrapyrgos nigripes</name>
    <dbReference type="NCBI Taxonomy" id="182062"/>
    <lineage>
        <taxon>Eukaryota</taxon>
        <taxon>Fungi</taxon>
        <taxon>Dikarya</taxon>
        <taxon>Basidiomycota</taxon>
        <taxon>Agaricomycotina</taxon>
        <taxon>Agaricomycetes</taxon>
        <taxon>Agaricomycetidae</taxon>
        <taxon>Agaricales</taxon>
        <taxon>Marasmiineae</taxon>
        <taxon>Marasmiaceae</taxon>
        <taxon>Tetrapyrgos</taxon>
    </lineage>
</organism>
<sequence>MTCWTVLTAGAYSFLFVHPIWSKHPIASLGAQIIWIFITWLFWVIAASIINHSLPSVFERAFAVLEMLVVDFAMAGSRNHS</sequence>
<feature type="transmembrane region" description="Helical" evidence="1">
    <location>
        <begin position="32"/>
        <end position="50"/>
    </location>
</feature>
<evidence type="ECO:0000313" key="3">
    <source>
        <dbReference type="Proteomes" id="UP000559256"/>
    </source>
</evidence>
<reference evidence="2 3" key="1">
    <citation type="journal article" date="2020" name="ISME J.">
        <title>Uncovering the hidden diversity of litter-decomposition mechanisms in mushroom-forming fungi.</title>
        <authorList>
            <person name="Floudas D."/>
            <person name="Bentzer J."/>
            <person name="Ahren D."/>
            <person name="Johansson T."/>
            <person name="Persson P."/>
            <person name="Tunlid A."/>
        </authorList>
    </citation>
    <scope>NUCLEOTIDE SEQUENCE [LARGE SCALE GENOMIC DNA]</scope>
    <source>
        <strain evidence="2 3">CBS 291.85</strain>
    </source>
</reference>
<accession>A0A8H5LN03</accession>
<keyword evidence="3" id="KW-1185">Reference proteome</keyword>
<gene>
    <name evidence="2" type="ORF">D9758_008330</name>
</gene>
<dbReference type="EMBL" id="JAACJM010000034">
    <property type="protein sequence ID" value="KAF5363187.1"/>
    <property type="molecule type" value="Genomic_DNA"/>
</dbReference>
<name>A0A8H5LN03_9AGAR</name>